<accession>A0ABP1QAX7</accession>
<reference evidence="1 2" key="1">
    <citation type="submission" date="2024-08" db="EMBL/GenBank/DDBJ databases">
        <authorList>
            <person name="Cucini C."/>
            <person name="Frati F."/>
        </authorList>
    </citation>
    <scope>NUCLEOTIDE SEQUENCE [LARGE SCALE GENOMIC DNA]</scope>
</reference>
<proteinExistence type="predicted"/>
<sequence length="119" mass="13327">MSGCVVEVDLPQTIDVLDDNADIAASYWVGAKYVPKCPEIQMDRYTRDEEWKFRTGVTSHNARYLGEVPNTETSSSTFALDHNPLEDLKTKSLSVNPDTKSGGIDTSDQFRWLVSPSRI</sequence>
<comment type="caution">
    <text evidence="1">The sequence shown here is derived from an EMBL/GenBank/DDBJ whole genome shotgun (WGS) entry which is preliminary data.</text>
</comment>
<dbReference type="Proteomes" id="UP001642540">
    <property type="component" value="Unassembled WGS sequence"/>
</dbReference>
<organism evidence="1 2">
    <name type="scientific">Orchesella dallaii</name>
    <dbReference type="NCBI Taxonomy" id="48710"/>
    <lineage>
        <taxon>Eukaryota</taxon>
        <taxon>Metazoa</taxon>
        <taxon>Ecdysozoa</taxon>
        <taxon>Arthropoda</taxon>
        <taxon>Hexapoda</taxon>
        <taxon>Collembola</taxon>
        <taxon>Entomobryomorpha</taxon>
        <taxon>Entomobryoidea</taxon>
        <taxon>Orchesellidae</taxon>
        <taxon>Orchesellinae</taxon>
        <taxon>Orchesella</taxon>
    </lineage>
</organism>
<dbReference type="EMBL" id="CAXLJM020000025">
    <property type="protein sequence ID" value="CAL8091937.1"/>
    <property type="molecule type" value="Genomic_DNA"/>
</dbReference>
<gene>
    <name evidence="1" type="ORF">ODALV1_LOCUS8068</name>
</gene>
<evidence type="ECO:0000313" key="1">
    <source>
        <dbReference type="EMBL" id="CAL8091937.1"/>
    </source>
</evidence>
<evidence type="ECO:0000313" key="2">
    <source>
        <dbReference type="Proteomes" id="UP001642540"/>
    </source>
</evidence>
<name>A0ABP1QAX7_9HEXA</name>
<protein>
    <submittedName>
        <fullName evidence="1">Uncharacterized protein</fullName>
    </submittedName>
</protein>
<keyword evidence="2" id="KW-1185">Reference proteome</keyword>